<evidence type="ECO:0000313" key="6">
    <source>
        <dbReference type="EMBL" id="SCY50071.1"/>
    </source>
</evidence>
<accession>A0A1G5GFE8</accession>
<dbReference type="Gene3D" id="1.20.5.4570">
    <property type="match status" value="1"/>
</dbReference>
<comment type="caution">
    <text evidence="6">The sequence shown here is derived from an EMBL/GenBank/DDBJ whole genome shotgun (WGS) entry which is preliminary data.</text>
</comment>
<dbReference type="SUPFAM" id="SSF50475">
    <property type="entry name" value="FMN-binding split barrel"/>
    <property type="match status" value="1"/>
</dbReference>
<dbReference type="PANTHER" id="PTHR30108">
    <property type="entry name" value="3-OCTAPRENYL-4-HYDROXYBENZOATE CARBOXY-LYASE-RELATED"/>
    <property type="match status" value="1"/>
</dbReference>
<feature type="binding site" evidence="2">
    <location>
        <position position="223"/>
    </location>
    <ligand>
        <name>K(+)</name>
        <dbReference type="ChEBI" id="CHEBI:29103"/>
    </ligand>
</feature>
<keyword evidence="2" id="KW-0058">Aromatic hydrocarbons catabolism</keyword>
<dbReference type="InterPro" id="IPR048304">
    <property type="entry name" value="UbiD_Rift_dom"/>
</dbReference>
<keyword evidence="2" id="KW-0456">Lyase</keyword>
<evidence type="ECO:0000259" key="3">
    <source>
        <dbReference type="Pfam" id="PF01977"/>
    </source>
</evidence>
<reference evidence="6 7" key="1">
    <citation type="submission" date="2016-10" db="EMBL/GenBank/DDBJ databases">
        <authorList>
            <person name="Varghese N."/>
            <person name="Submissions S."/>
        </authorList>
    </citation>
    <scope>NUCLEOTIDE SEQUENCE [LARGE SCALE GENOMIC DNA]</scope>
    <source>
        <strain evidence="6 7">CGMCC 1.6853</strain>
    </source>
</reference>
<comment type="catalytic activity">
    <reaction evidence="2">
        <text>pyrrole-2-carboxylate + H(+) = 1H-pyrrole + CO2</text>
        <dbReference type="Rhea" id="RHEA:31375"/>
        <dbReference type="ChEBI" id="CHEBI:15378"/>
        <dbReference type="ChEBI" id="CHEBI:16526"/>
        <dbReference type="ChEBI" id="CHEBI:19203"/>
        <dbReference type="ChEBI" id="CHEBI:27660"/>
        <dbReference type="EC" id="4.1.1.93"/>
    </reaction>
</comment>
<comment type="subunit">
    <text evidence="2">Homodimer.</text>
</comment>
<feature type="binding site" evidence="2">
    <location>
        <position position="189"/>
    </location>
    <ligand>
        <name>prenylated FMN</name>
        <dbReference type="ChEBI" id="CHEBI:87746"/>
    </ligand>
</feature>
<feature type="binding site" evidence="2">
    <location>
        <position position="388"/>
    </location>
    <ligand>
        <name>prenylated FMN</name>
        <dbReference type="ChEBI" id="CHEBI:87746"/>
    </ligand>
</feature>
<dbReference type="EMBL" id="FMUT01000004">
    <property type="protein sequence ID" value="SCY50071.1"/>
    <property type="molecule type" value="Genomic_DNA"/>
</dbReference>
<dbReference type="Pfam" id="PF01977">
    <property type="entry name" value="UbiD"/>
    <property type="match status" value="1"/>
</dbReference>
<feature type="binding site" evidence="2">
    <location>
        <position position="221"/>
    </location>
    <ligand>
        <name>K(+)</name>
        <dbReference type="ChEBI" id="CHEBI:29103"/>
    </ligand>
</feature>
<evidence type="ECO:0000256" key="2">
    <source>
        <dbReference type="HAMAP-Rule" id="MF_01983"/>
    </source>
</evidence>
<protein>
    <recommendedName>
        <fullName evidence="2">Pyrrole-2-carboxylic acid decarboxylase</fullName>
        <shortName evidence="2">P2C decarboxylase</shortName>
        <ecNumber evidence="2">4.1.1.93</ecNumber>
    </recommendedName>
</protein>
<comment type="cofactor">
    <cofactor evidence="2">
        <name>Mn(2+)</name>
        <dbReference type="ChEBI" id="CHEBI:29035"/>
    </cofactor>
    <text evidence="2">Binds 1 Mn(2+) per subunit.</text>
</comment>
<comment type="cofactor">
    <cofactor evidence="2">
        <name>prenylated FMN</name>
        <dbReference type="ChEBI" id="CHEBI:87746"/>
    </cofactor>
    <text evidence="2">Binds 1 prenylated FMN per subunit.</text>
</comment>
<feature type="binding site" evidence="2">
    <location>
        <position position="170"/>
    </location>
    <ligand>
        <name>prenylated FMN</name>
        <dbReference type="ChEBI" id="CHEBI:87746"/>
    </ligand>
</feature>
<dbReference type="SUPFAM" id="SSF143968">
    <property type="entry name" value="UbiD C-terminal domain-like"/>
    <property type="match status" value="1"/>
</dbReference>
<dbReference type="RefSeq" id="WP_033632648.1">
    <property type="nucleotide sequence ID" value="NZ_CBCSIN010000002.1"/>
</dbReference>
<comment type="function">
    <text evidence="2">Catalyzes the prenyl-FMN-dependent decarboxylation of pyrrole-2-carboxylate (P2C). Can also catalyze the carboxylation of pyrrole in the presence of elevated concentrations of CO(2) or bicarbonate.</text>
</comment>
<feature type="domain" description="3-octaprenyl-4-hydroxybenzoate carboxy-lyase-like Rift-related" evidence="3">
    <location>
        <begin position="118"/>
        <end position="316"/>
    </location>
</feature>
<comment type="catalytic activity">
    <reaction evidence="2">
        <text>pyrrole-2-carboxylate + H2O = 1H-pyrrole + hydrogencarbonate</text>
        <dbReference type="Rhea" id="RHEA:31379"/>
        <dbReference type="ChEBI" id="CHEBI:15377"/>
        <dbReference type="ChEBI" id="CHEBI:17544"/>
        <dbReference type="ChEBI" id="CHEBI:19203"/>
        <dbReference type="ChEBI" id="CHEBI:27660"/>
        <dbReference type="EC" id="4.1.1.93"/>
    </reaction>
</comment>
<evidence type="ECO:0000313" key="7">
    <source>
        <dbReference type="Proteomes" id="UP000183031"/>
    </source>
</evidence>
<dbReference type="EC" id="4.1.1.93" evidence="2"/>
<organism evidence="6 7">
    <name type="scientific">Serratia nematodiphila</name>
    <dbReference type="NCBI Taxonomy" id="458197"/>
    <lineage>
        <taxon>Bacteria</taxon>
        <taxon>Pseudomonadati</taxon>
        <taxon>Pseudomonadota</taxon>
        <taxon>Gammaproteobacteria</taxon>
        <taxon>Enterobacterales</taxon>
        <taxon>Yersiniaceae</taxon>
        <taxon>Serratia</taxon>
    </lineage>
</organism>
<feature type="binding site" evidence="2">
    <location>
        <position position="231"/>
    </location>
    <ligand>
        <name>prenylated FMN</name>
        <dbReference type="ChEBI" id="CHEBI:87746"/>
    </ligand>
</feature>
<gene>
    <name evidence="6" type="ORF">SAMN02927935_01640</name>
</gene>
<keyword evidence="2" id="KW-0479">Metal-binding</keyword>
<dbReference type="InterPro" id="IPR032903">
    <property type="entry name" value="FDC-like"/>
</dbReference>
<name>A0A1G5GFE8_9GAMM</name>
<dbReference type="InterPro" id="IPR049381">
    <property type="entry name" value="UbiD-like_C"/>
</dbReference>
<proteinExistence type="inferred from homology"/>
<keyword evidence="1 2" id="KW-0210">Decarboxylase</keyword>
<keyword evidence="2" id="KW-0464">Manganese</keyword>
<feature type="binding site" evidence="2">
    <location>
        <position position="172"/>
    </location>
    <ligand>
        <name>prenylated FMN</name>
        <dbReference type="ChEBI" id="CHEBI:87746"/>
    </ligand>
</feature>
<feature type="binding site" evidence="2">
    <location>
        <position position="168"/>
    </location>
    <ligand>
        <name>K(+)</name>
        <dbReference type="ChEBI" id="CHEBI:29103"/>
    </ligand>
</feature>
<keyword evidence="2" id="KW-0285">Flavoprotein</keyword>
<feature type="binding site" evidence="2">
    <location>
        <position position="231"/>
    </location>
    <ligand>
        <name>K(+)</name>
        <dbReference type="ChEBI" id="CHEBI:29103"/>
    </ligand>
</feature>
<feature type="binding site" evidence="2">
    <location>
        <position position="231"/>
    </location>
    <ligand>
        <name>Mn(2+)</name>
        <dbReference type="ChEBI" id="CHEBI:29035"/>
    </ligand>
</feature>
<dbReference type="InterPro" id="IPR049383">
    <property type="entry name" value="UbiD-like_N"/>
</dbReference>
<evidence type="ECO:0000259" key="5">
    <source>
        <dbReference type="Pfam" id="PF20696"/>
    </source>
</evidence>
<evidence type="ECO:0000256" key="1">
    <source>
        <dbReference type="ARBA" id="ARBA00022793"/>
    </source>
</evidence>
<dbReference type="PANTHER" id="PTHR30108:SF17">
    <property type="entry name" value="FERULIC ACID DECARBOXYLASE 1"/>
    <property type="match status" value="1"/>
</dbReference>
<feature type="domain" description="3-octaprenyl-4-hydroxybenzoate carboxy-lyase-like C-terminal" evidence="5">
    <location>
        <begin position="321"/>
        <end position="457"/>
    </location>
</feature>
<keyword evidence="7" id="KW-1185">Reference proteome</keyword>
<dbReference type="HAMAP" id="MF_01983">
    <property type="entry name" value="UbiD_FDC"/>
    <property type="match status" value="1"/>
</dbReference>
<feature type="binding site" evidence="2">
    <location>
        <position position="190"/>
    </location>
    <ligand>
        <name>prenylated FMN</name>
        <dbReference type="ChEBI" id="CHEBI:87746"/>
    </ligand>
</feature>
<evidence type="ECO:0000259" key="4">
    <source>
        <dbReference type="Pfam" id="PF20695"/>
    </source>
</evidence>
<dbReference type="Proteomes" id="UP000183031">
    <property type="component" value="Unassembled WGS sequence"/>
</dbReference>
<feature type="domain" description="3-octaprenyl-4-hydroxybenzoate carboxy-lyase-like N-terminal" evidence="4">
    <location>
        <begin position="14"/>
        <end position="101"/>
    </location>
</feature>
<dbReference type="Pfam" id="PF20695">
    <property type="entry name" value="UbiD_N"/>
    <property type="match status" value="1"/>
</dbReference>
<comment type="cofactor">
    <cofactor evidence="2">
        <name>K(+)</name>
        <dbReference type="ChEBI" id="CHEBI:29103"/>
    </cofactor>
    <text evidence="2">Binds 1 K(+) per subunit.</text>
</comment>
<dbReference type="InterPro" id="IPR002830">
    <property type="entry name" value="UbiD"/>
</dbReference>
<feature type="active site" description="Proton donor" evidence="2">
    <location>
        <position position="280"/>
    </location>
</feature>
<dbReference type="NCBIfam" id="TIGR00148">
    <property type="entry name" value="UbiD family decarboxylase"/>
    <property type="match status" value="1"/>
</dbReference>
<comment type="caution">
    <text evidence="2">Lacks conserved residue(s) required for the propagation of feature annotation.</text>
</comment>
<sequence>MSLLDCALDFRHFIEELRRRNDLVDVHQEVSADLEIAAVCRRVYEQRLSAPLFHHVAGAMPGARILGAPAGMLASAEHAYSRLALHFGLPPESAPRDIVAAIRRAVKAEPFAPDYCSTGPVKENIWRGDEVDLERFPVPLLHERDGGRYFGTYGFHVVQSPDGKWHSWGVGRLMMLDRNRLTGPAIPTQHIGMIREMWRREGKPTPWAMVLGAPPAAVAVAGMPLPAGVSEPDYVGALLGKSVTLTQAETNDLWVPANAEIVLEGEISLTERALEGPMGEYHGYQHQQGHEQPVFHVRAVTFRDDPILPICVAGTPPEENHTIWGTMISAQLLETLQSAALPVDFVWCSYEAATCWAVVSVDIEKLAGMNATAADFAGKVAEVVFGSHAGYLIPKLILVGNDIDIVDIDQVVWALATRSHPARDHFIFPDVREFPMVPYLTEEDKARGSGGKAIINCLFPEQFSGVTRAGTASFRHSYPEQVRAKVEANWRQYGF</sequence>
<feature type="binding site" evidence="2">
    <location>
        <position position="190"/>
    </location>
    <ligand>
        <name>Mn(2+)</name>
        <dbReference type="ChEBI" id="CHEBI:29035"/>
    </ligand>
</feature>
<keyword evidence="2" id="KW-0630">Potassium</keyword>
<dbReference type="Gene3D" id="3.40.1670.10">
    <property type="entry name" value="UbiD C-terminal domain-like"/>
    <property type="match status" value="1"/>
</dbReference>
<dbReference type="Pfam" id="PF20696">
    <property type="entry name" value="UbiD_C"/>
    <property type="match status" value="1"/>
</dbReference>
<keyword evidence="2" id="KW-0288">FMN</keyword>
<comment type="similarity">
    <text evidence="2">Belongs to the UbiD family. UbiD-like/FDC subfamily.</text>
</comment>